<evidence type="ECO:0000313" key="2">
    <source>
        <dbReference type="EMBL" id="GBN48321.1"/>
    </source>
</evidence>
<organism evidence="2 3">
    <name type="scientific">Araneus ventricosus</name>
    <name type="common">Orbweaver spider</name>
    <name type="synonym">Epeira ventricosa</name>
    <dbReference type="NCBI Taxonomy" id="182803"/>
    <lineage>
        <taxon>Eukaryota</taxon>
        <taxon>Metazoa</taxon>
        <taxon>Ecdysozoa</taxon>
        <taxon>Arthropoda</taxon>
        <taxon>Chelicerata</taxon>
        <taxon>Arachnida</taxon>
        <taxon>Araneae</taxon>
        <taxon>Araneomorphae</taxon>
        <taxon>Entelegynae</taxon>
        <taxon>Araneoidea</taxon>
        <taxon>Araneidae</taxon>
        <taxon>Araneus</taxon>
    </lineage>
</organism>
<dbReference type="AlphaFoldDB" id="A0A4Y2PAS4"/>
<gene>
    <name evidence="2" type="ORF">AVEN_29736_1</name>
</gene>
<evidence type="ECO:0000256" key="1">
    <source>
        <dbReference type="SAM" id="MobiDB-lite"/>
    </source>
</evidence>
<keyword evidence="3" id="KW-1185">Reference proteome</keyword>
<sequence>MSLPASNAPALHSSQECTLAFDEQAHHPNLEDQARTGPCPKFPKQGGKSATPKFKITPPPTGKIRSRTRQPSGNAENPSIFASAVCSNSDVKQSMDNTDDVPVETPLKIPTRSQPPPGVSNNSKCSTILLCKYSSVTEIGVTHLLLHAFKMLCQPSLLPPTELT</sequence>
<name>A0A4Y2PAS4_ARAVE</name>
<evidence type="ECO:0000313" key="3">
    <source>
        <dbReference type="Proteomes" id="UP000499080"/>
    </source>
</evidence>
<feature type="region of interest" description="Disordered" evidence="1">
    <location>
        <begin position="1"/>
        <end position="79"/>
    </location>
</feature>
<dbReference type="Proteomes" id="UP000499080">
    <property type="component" value="Unassembled WGS sequence"/>
</dbReference>
<reference evidence="2 3" key="1">
    <citation type="journal article" date="2019" name="Sci. Rep.">
        <title>Orb-weaving spider Araneus ventricosus genome elucidates the spidroin gene catalogue.</title>
        <authorList>
            <person name="Kono N."/>
            <person name="Nakamura H."/>
            <person name="Ohtoshi R."/>
            <person name="Moran D.A.P."/>
            <person name="Shinohara A."/>
            <person name="Yoshida Y."/>
            <person name="Fujiwara M."/>
            <person name="Mori M."/>
            <person name="Tomita M."/>
            <person name="Arakawa K."/>
        </authorList>
    </citation>
    <scope>NUCLEOTIDE SEQUENCE [LARGE SCALE GENOMIC DNA]</scope>
</reference>
<proteinExistence type="predicted"/>
<accession>A0A4Y2PAS4</accession>
<protein>
    <submittedName>
        <fullName evidence="2">Uncharacterized protein</fullName>
    </submittedName>
</protein>
<feature type="region of interest" description="Disordered" evidence="1">
    <location>
        <begin position="91"/>
        <end position="120"/>
    </location>
</feature>
<comment type="caution">
    <text evidence="2">The sequence shown here is derived from an EMBL/GenBank/DDBJ whole genome shotgun (WGS) entry which is preliminary data.</text>
</comment>
<feature type="compositionally biased region" description="Basic and acidic residues" evidence="1">
    <location>
        <begin position="23"/>
        <end position="34"/>
    </location>
</feature>
<dbReference type="EMBL" id="BGPR01010850">
    <property type="protein sequence ID" value="GBN48321.1"/>
    <property type="molecule type" value="Genomic_DNA"/>
</dbReference>